<proteinExistence type="predicted"/>
<dbReference type="CDD" id="cd00093">
    <property type="entry name" value="HTH_XRE"/>
    <property type="match status" value="1"/>
</dbReference>
<dbReference type="EMBL" id="LAZR01055162">
    <property type="protein sequence ID" value="KKK77000.1"/>
    <property type="molecule type" value="Genomic_DNA"/>
</dbReference>
<accession>A0A0F8YTA6</accession>
<gene>
    <name evidence="1" type="ORF">LCGC14_2857990</name>
</gene>
<dbReference type="GO" id="GO:0003677">
    <property type="term" value="F:DNA binding"/>
    <property type="evidence" value="ECO:0007669"/>
    <property type="project" value="InterPro"/>
</dbReference>
<comment type="caution">
    <text evidence="1">The sequence shown here is derived from an EMBL/GenBank/DDBJ whole genome shotgun (WGS) entry which is preliminary data.</text>
</comment>
<dbReference type="InterPro" id="IPR001387">
    <property type="entry name" value="Cro/C1-type_HTH"/>
</dbReference>
<dbReference type="InterPro" id="IPR010982">
    <property type="entry name" value="Lambda_DNA-bd_dom_sf"/>
</dbReference>
<organism evidence="1">
    <name type="scientific">marine sediment metagenome</name>
    <dbReference type="NCBI Taxonomy" id="412755"/>
    <lineage>
        <taxon>unclassified sequences</taxon>
        <taxon>metagenomes</taxon>
        <taxon>ecological metagenomes</taxon>
    </lineage>
</organism>
<evidence type="ECO:0000313" key="1">
    <source>
        <dbReference type="EMBL" id="KKK77000.1"/>
    </source>
</evidence>
<protein>
    <recommendedName>
        <fullName evidence="2">HTH cro/C1-type domain-containing protein</fullName>
    </recommendedName>
</protein>
<dbReference type="AlphaFoldDB" id="A0A0F8YTA6"/>
<name>A0A0F8YTA6_9ZZZZ</name>
<sequence>MSQDGVISESQWHKSVDGDLLVKGRAALGLTQEEFALLCDHSRQFQSRIEAPGLHEVSVSKATEISMVLRGISPERNLATD</sequence>
<dbReference type="Gene3D" id="1.10.260.40">
    <property type="entry name" value="lambda repressor-like DNA-binding domains"/>
    <property type="match status" value="1"/>
</dbReference>
<evidence type="ECO:0008006" key="2">
    <source>
        <dbReference type="Google" id="ProtNLM"/>
    </source>
</evidence>
<dbReference type="SUPFAM" id="SSF47413">
    <property type="entry name" value="lambda repressor-like DNA-binding domains"/>
    <property type="match status" value="1"/>
</dbReference>
<reference evidence="1" key="1">
    <citation type="journal article" date="2015" name="Nature">
        <title>Complex archaea that bridge the gap between prokaryotes and eukaryotes.</title>
        <authorList>
            <person name="Spang A."/>
            <person name="Saw J.H."/>
            <person name="Jorgensen S.L."/>
            <person name="Zaremba-Niedzwiedzka K."/>
            <person name="Martijn J."/>
            <person name="Lind A.E."/>
            <person name="van Eijk R."/>
            <person name="Schleper C."/>
            <person name="Guy L."/>
            <person name="Ettema T.J."/>
        </authorList>
    </citation>
    <scope>NUCLEOTIDE SEQUENCE</scope>
</reference>